<sequence length="249" mass="27864">MKFFINPDTLQTLVAKGRSLHKELKRAVAQRGQEYVALREIAPGYDIRLDSGRKPRLEQDNSLTKFLDNAGCPVTDHVFVEVINPGSDLAPPYQNYVHASGSDILCLMAASFSRAVKLHGGSTESLARVWRLTIENRDTRGLINDIMTRRKLKMGQITELDSHADDFFALLATDNGKGVARMLTAYPKMFGCKVIARARVYTMAVPAICWILEQVEGPEPNPQPEKTTPSRKEARHLRKASRSSKRSLD</sequence>
<evidence type="ECO:0000313" key="2">
    <source>
        <dbReference type="EMBL" id="KAK7413271.1"/>
    </source>
</evidence>
<feature type="compositionally biased region" description="Basic residues" evidence="1">
    <location>
        <begin position="233"/>
        <end position="249"/>
    </location>
</feature>
<feature type="region of interest" description="Disordered" evidence="1">
    <location>
        <begin position="216"/>
        <end position="249"/>
    </location>
</feature>
<organism evidence="2 3">
    <name type="scientific">Neonectria punicea</name>
    <dbReference type="NCBI Taxonomy" id="979145"/>
    <lineage>
        <taxon>Eukaryota</taxon>
        <taxon>Fungi</taxon>
        <taxon>Dikarya</taxon>
        <taxon>Ascomycota</taxon>
        <taxon>Pezizomycotina</taxon>
        <taxon>Sordariomycetes</taxon>
        <taxon>Hypocreomycetidae</taxon>
        <taxon>Hypocreales</taxon>
        <taxon>Nectriaceae</taxon>
        <taxon>Neonectria</taxon>
    </lineage>
</organism>
<gene>
    <name evidence="2" type="ORF">QQX98_007859</name>
</gene>
<comment type="caution">
    <text evidence="2">The sequence shown here is derived from an EMBL/GenBank/DDBJ whole genome shotgun (WGS) entry which is preliminary data.</text>
</comment>
<reference evidence="2 3" key="1">
    <citation type="journal article" date="2025" name="Microbiol. Resour. Announc.">
        <title>Draft genome sequences for Neonectria magnoliae and Neonectria punicea, canker pathogens of Liriodendron tulipifera and Acer saccharum in West Virginia.</title>
        <authorList>
            <person name="Petronek H.M."/>
            <person name="Kasson M.T."/>
            <person name="Metheny A.M."/>
            <person name="Stauder C.M."/>
            <person name="Lovett B."/>
            <person name="Lynch S.C."/>
            <person name="Garnas J.R."/>
            <person name="Kasson L.R."/>
            <person name="Stajich J.E."/>
        </authorList>
    </citation>
    <scope>NUCLEOTIDE SEQUENCE [LARGE SCALE GENOMIC DNA]</scope>
    <source>
        <strain evidence="2 3">NRRL 64653</strain>
    </source>
</reference>
<name>A0ABR1GWT4_9HYPO</name>
<keyword evidence="3" id="KW-1185">Reference proteome</keyword>
<dbReference type="Proteomes" id="UP001498476">
    <property type="component" value="Unassembled WGS sequence"/>
</dbReference>
<accession>A0ABR1GWT4</accession>
<dbReference type="EMBL" id="JAZAVJ010000134">
    <property type="protein sequence ID" value="KAK7413271.1"/>
    <property type="molecule type" value="Genomic_DNA"/>
</dbReference>
<evidence type="ECO:0000256" key="1">
    <source>
        <dbReference type="SAM" id="MobiDB-lite"/>
    </source>
</evidence>
<protein>
    <submittedName>
        <fullName evidence="2">Uncharacterized protein</fullName>
    </submittedName>
</protein>
<evidence type="ECO:0000313" key="3">
    <source>
        <dbReference type="Proteomes" id="UP001498476"/>
    </source>
</evidence>
<proteinExistence type="predicted"/>